<keyword evidence="1" id="KW-1277">Toxin-antitoxin system</keyword>
<gene>
    <name evidence="2" type="ORF">HNO88_000766</name>
</gene>
<dbReference type="InterPro" id="IPR035093">
    <property type="entry name" value="RelE/ParE_toxin_dom_sf"/>
</dbReference>
<comment type="caution">
    <text evidence="2">The sequence shown here is derived from an EMBL/GenBank/DDBJ whole genome shotgun (WGS) entry which is preliminary data.</text>
</comment>
<dbReference type="RefSeq" id="WP_184242731.1">
    <property type="nucleotide sequence ID" value="NZ_JACHLR010000002.1"/>
</dbReference>
<name>A0A7W7K732_9SPHN</name>
<dbReference type="EMBL" id="JACHLR010000002">
    <property type="protein sequence ID" value="MBB4857459.1"/>
    <property type="molecule type" value="Genomic_DNA"/>
</dbReference>
<dbReference type="AlphaFoldDB" id="A0A7W7K732"/>
<evidence type="ECO:0000313" key="2">
    <source>
        <dbReference type="EMBL" id="MBB4857459.1"/>
    </source>
</evidence>
<dbReference type="Gene3D" id="3.30.2310.20">
    <property type="entry name" value="RelE-like"/>
    <property type="match status" value="1"/>
</dbReference>
<protein>
    <submittedName>
        <fullName evidence="2">Toxin ParE1/3/4</fullName>
    </submittedName>
</protein>
<sequence length="100" mass="11497">MPGFLLSTEAFIDIDRLYENGVVTFGLSAADAYYEGLFATFDFLASYPHAARLRTEVDPPTRVYRYRSHLIVYDVGDRGEVIIQRIRHGREDWQGDVISH</sequence>
<evidence type="ECO:0000313" key="3">
    <source>
        <dbReference type="Proteomes" id="UP000555448"/>
    </source>
</evidence>
<keyword evidence="3" id="KW-1185">Reference proteome</keyword>
<dbReference type="Proteomes" id="UP000555448">
    <property type="component" value="Unassembled WGS sequence"/>
</dbReference>
<proteinExistence type="predicted"/>
<dbReference type="InterPro" id="IPR007712">
    <property type="entry name" value="RelE/ParE_toxin"/>
</dbReference>
<accession>A0A7W7K732</accession>
<evidence type="ECO:0000256" key="1">
    <source>
        <dbReference type="ARBA" id="ARBA00022649"/>
    </source>
</evidence>
<dbReference type="Pfam" id="PF05016">
    <property type="entry name" value="ParE_toxin"/>
    <property type="match status" value="1"/>
</dbReference>
<reference evidence="2 3" key="1">
    <citation type="submission" date="2020-08" db="EMBL/GenBank/DDBJ databases">
        <title>Functional genomics of gut bacteria from endangered species of beetles.</title>
        <authorList>
            <person name="Carlos-Shanley C."/>
        </authorList>
    </citation>
    <scope>NUCLEOTIDE SEQUENCE [LARGE SCALE GENOMIC DNA]</scope>
    <source>
        <strain evidence="2 3">S00245</strain>
    </source>
</reference>
<organism evidence="2 3">
    <name type="scientific">Novosphingobium chloroacetimidivorans</name>
    <dbReference type="NCBI Taxonomy" id="1428314"/>
    <lineage>
        <taxon>Bacteria</taxon>
        <taxon>Pseudomonadati</taxon>
        <taxon>Pseudomonadota</taxon>
        <taxon>Alphaproteobacteria</taxon>
        <taxon>Sphingomonadales</taxon>
        <taxon>Sphingomonadaceae</taxon>
        <taxon>Novosphingobium</taxon>
    </lineage>
</organism>